<reference evidence="9" key="1">
    <citation type="journal article" date="2023" name="Nat. Microbiol.">
        <title>Babesia duncani multi-omics identifies virulence factors and drug targets.</title>
        <authorList>
            <person name="Singh P."/>
            <person name="Lonardi S."/>
            <person name="Liang Q."/>
            <person name="Vydyam P."/>
            <person name="Khabirova E."/>
            <person name="Fang T."/>
            <person name="Gihaz S."/>
            <person name="Thekkiniath J."/>
            <person name="Munshi M."/>
            <person name="Abel S."/>
            <person name="Ciampossin L."/>
            <person name="Batugedara G."/>
            <person name="Gupta M."/>
            <person name="Lu X.M."/>
            <person name="Lenz T."/>
            <person name="Chakravarty S."/>
            <person name="Cornillot E."/>
            <person name="Hu Y."/>
            <person name="Ma W."/>
            <person name="Gonzalez L.M."/>
            <person name="Sanchez S."/>
            <person name="Estrada K."/>
            <person name="Sanchez-Flores A."/>
            <person name="Montero E."/>
            <person name="Harb O.S."/>
            <person name="Le Roch K.G."/>
            <person name="Mamoun C.B."/>
        </authorList>
    </citation>
    <scope>NUCLEOTIDE SEQUENCE</scope>
    <source>
        <strain evidence="9">WA1</strain>
    </source>
</reference>
<evidence type="ECO:0000256" key="6">
    <source>
        <dbReference type="PROSITE-ProRule" id="PRU10072"/>
    </source>
</evidence>
<dbReference type="InterPro" id="IPR005122">
    <property type="entry name" value="Uracil-DNA_glycosylase-like"/>
</dbReference>
<dbReference type="GO" id="GO:0005634">
    <property type="term" value="C:nucleus"/>
    <property type="evidence" value="ECO:0007669"/>
    <property type="project" value="UniProtKB-SubCell"/>
</dbReference>
<proteinExistence type="inferred from homology"/>
<evidence type="ECO:0000256" key="4">
    <source>
        <dbReference type="ARBA" id="ARBA00023204"/>
    </source>
</evidence>
<dbReference type="SMART" id="SM00987">
    <property type="entry name" value="UreE_C"/>
    <property type="match status" value="1"/>
</dbReference>
<organism evidence="9 10">
    <name type="scientific">Babesia duncani</name>
    <dbReference type="NCBI Taxonomy" id="323732"/>
    <lineage>
        <taxon>Eukaryota</taxon>
        <taxon>Sar</taxon>
        <taxon>Alveolata</taxon>
        <taxon>Apicomplexa</taxon>
        <taxon>Aconoidasida</taxon>
        <taxon>Piroplasmida</taxon>
        <taxon>Babesiidae</taxon>
        <taxon>Babesia</taxon>
    </lineage>
</organism>
<evidence type="ECO:0000256" key="3">
    <source>
        <dbReference type="ARBA" id="ARBA00022801"/>
    </source>
</evidence>
<dbReference type="EMBL" id="JALLKP010000002">
    <property type="protein sequence ID" value="KAK2196632.1"/>
    <property type="molecule type" value="Genomic_DNA"/>
</dbReference>
<dbReference type="AlphaFoldDB" id="A0AAD9UP87"/>
<dbReference type="InterPro" id="IPR018085">
    <property type="entry name" value="Ura-DNA_Glyclase_AS"/>
</dbReference>
<dbReference type="GO" id="GO:0005739">
    <property type="term" value="C:mitochondrion"/>
    <property type="evidence" value="ECO:0007669"/>
    <property type="project" value="UniProtKB-SubCell"/>
</dbReference>
<dbReference type="GeneID" id="94336178"/>
<dbReference type="NCBIfam" id="NF003592">
    <property type="entry name" value="PRK05254.1-5"/>
    <property type="match status" value="1"/>
</dbReference>
<dbReference type="PROSITE" id="PS00130">
    <property type="entry name" value="U_DNA_GLYCOSYLASE"/>
    <property type="match status" value="1"/>
</dbReference>
<keyword evidence="10" id="KW-1185">Reference proteome</keyword>
<evidence type="ECO:0000256" key="1">
    <source>
        <dbReference type="ARBA" id="ARBA00008184"/>
    </source>
</evidence>
<dbReference type="GO" id="GO:0097510">
    <property type="term" value="P:base-excision repair, AP site formation via deaminated base removal"/>
    <property type="evidence" value="ECO:0007669"/>
    <property type="project" value="TreeGrafter"/>
</dbReference>
<keyword evidence="4 5" id="KW-0234">DNA repair</keyword>
<dbReference type="CDD" id="cd10027">
    <property type="entry name" value="UDG-F1-like"/>
    <property type="match status" value="1"/>
</dbReference>
<dbReference type="PANTHER" id="PTHR11264:SF0">
    <property type="entry name" value="URACIL-DNA GLYCOSYLASE"/>
    <property type="match status" value="1"/>
</dbReference>
<comment type="function">
    <text evidence="5 7">Excises uracil residues from the DNA which can arise as a result of misincorporation of dUMP residues by DNA polymerase or due to deamination of cytosine.</text>
</comment>
<dbReference type="Pfam" id="PF03167">
    <property type="entry name" value="UDG"/>
    <property type="match status" value="1"/>
</dbReference>
<dbReference type="SMART" id="SM00986">
    <property type="entry name" value="UDG"/>
    <property type="match status" value="1"/>
</dbReference>
<protein>
    <recommendedName>
        <fullName evidence="5 7">Uracil-DNA glycosylase</fullName>
        <shortName evidence="5">UDG</shortName>
        <ecNumber evidence="5 7">3.2.2.27</ecNumber>
    </recommendedName>
</protein>
<dbReference type="KEGG" id="bdw:94336178"/>
<dbReference type="NCBIfam" id="TIGR00628">
    <property type="entry name" value="ung"/>
    <property type="match status" value="1"/>
</dbReference>
<sequence>MAKRLITEFFGPTKQPNAKRIQKETIKTSFESISHSDHTNYIDSIKEMLGEEWAQHLDSEIRKPYFAELWMNVTNERKSKKVYPPEHLVFNVFKLVPLSNIKVVIVGQDPYHQPKQAMGLSFSVPRGVPLPPSLRNIFNEIGIQSSHGDLTNWAKQGVFLLNCILTVVDSHPFAHKDYGWSIFTDKVIEIINKNKSNTVFLLWGNPAKQKCANISKTKHCILTCGHPSPLSIKYFKGCDHFNKCNDYLKSTNQKPIDWQLLS</sequence>
<dbReference type="RefSeq" id="XP_067803474.1">
    <property type="nucleotide sequence ID" value="XM_067946910.1"/>
</dbReference>
<evidence type="ECO:0000313" key="9">
    <source>
        <dbReference type="EMBL" id="KAK2196632.1"/>
    </source>
</evidence>
<comment type="subcellular location">
    <subcellularLocation>
        <location evidence="5">Mitochondrion</location>
    </subcellularLocation>
    <subcellularLocation>
        <location evidence="5">Nucleus</location>
    </subcellularLocation>
</comment>
<name>A0AAD9UP87_9APIC</name>
<feature type="active site" description="Proton acceptor" evidence="5 6">
    <location>
        <position position="109"/>
    </location>
</feature>
<keyword evidence="3 5" id="KW-0378">Hydrolase</keyword>
<evidence type="ECO:0000256" key="7">
    <source>
        <dbReference type="RuleBase" id="RU003780"/>
    </source>
</evidence>
<accession>A0AAD9UP87</accession>
<comment type="similarity">
    <text evidence="1 5 7">Belongs to the uracil-DNA glycosylase (UDG) superfamily. UNG family.</text>
</comment>
<feature type="domain" description="Uracil-DNA glycosylase-like" evidence="8">
    <location>
        <begin position="94"/>
        <end position="248"/>
    </location>
</feature>
<evidence type="ECO:0000313" key="10">
    <source>
        <dbReference type="Proteomes" id="UP001214638"/>
    </source>
</evidence>
<comment type="caution">
    <text evidence="9">The sequence shown here is derived from an EMBL/GenBank/DDBJ whole genome shotgun (WGS) entry which is preliminary data.</text>
</comment>
<comment type="catalytic activity">
    <reaction evidence="5 7">
        <text>Hydrolyzes single-stranded DNA or mismatched double-stranded DNA and polynucleotides, releasing free uracil.</text>
        <dbReference type="EC" id="3.2.2.27"/>
    </reaction>
</comment>
<dbReference type="GO" id="GO:0004844">
    <property type="term" value="F:uracil DNA N-glycosylase activity"/>
    <property type="evidence" value="ECO:0007669"/>
    <property type="project" value="UniProtKB-UniRule"/>
</dbReference>
<dbReference type="InterPro" id="IPR036895">
    <property type="entry name" value="Uracil-DNA_glycosylase-like_sf"/>
</dbReference>
<evidence type="ECO:0000256" key="2">
    <source>
        <dbReference type="ARBA" id="ARBA00022763"/>
    </source>
</evidence>
<dbReference type="InterPro" id="IPR002043">
    <property type="entry name" value="UDG_fam1"/>
</dbReference>
<gene>
    <name evidence="9" type="ORF">BdWA1_001880</name>
</gene>
<keyword evidence="2 5" id="KW-0227">DNA damage</keyword>
<dbReference type="SUPFAM" id="SSF52141">
    <property type="entry name" value="Uracil-DNA glycosylase-like"/>
    <property type="match status" value="1"/>
</dbReference>
<dbReference type="NCBIfam" id="NF003589">
    <property type="entry name" value="PRK05254.1-2"/>
    <property type="match status" value="1"/>
</dbReference>
<keyword evidence="5" id="KW-0496">Mitochondrion</keyword>
<evidence type="ECO:0000259" key="8">
    <source>
        <dbReference type="SMART" id="SM00986"/>
    </source>
</evidence>
<dbReference type="Gene3D" id="3.40.470.10">
    <property type="entry name" value="Uracil-DNA glycosylase-like domain"/>
    <property type="match status" value="1"/>
</dbReference>
<keyword evidence="5" id="KW-0539">Nucleus</keyword>
<dbReference type="EC" id="3.2.2.27" evidence="5 7"/>
<evidence type="ECO:0000256" key="5">
    <source>
        <dbReference type="HAMAP-Rule" id="MF_03166"/>
    </source>
</evidence>
<dbReference type="HAMAP" id="MF_00148">
    <property type="entry name" value="UDG"/>
    <property type="match status" value="1"/>
</dbReference>
<dbReference type="PANTHER" id="PTHR11264">
    <property type="entry name" value="URACIL-DNA GLYCOSYLASE"/>
    <property type="match status" value="1"/>
</dbReference>
<dbReference type="NCBIfam" id="NF003588">
    <property type="entry name" value="PRK05254.1-1"/>
    <property type="match status" value="1"/>
</dbReference>
<dbReference type="Proteomes" id="UP001214638">
    <property type="component" value="Unassembled WGS sequence"/>
</dbReference>